<evidence type="ECO:0000256" key="16">
    <source>
        <dbReference type="ARBA" id="ARBA00047875"/>
    </source>
</evidence>
<evidence type="ECO:0000256" key="7">
    <source>
        <dbReference type="ARBA" id="ARBA00023242"/>
    </source>
</evidence>
<proteinExistence type="inferred from homology"/>
<comment type="caution">
    <text evidence="19">The sequence shown here is derived from an EMBL/GenBank/DDBJ whole genome shotgun (WGS) entry which is preliminary data.</text>
</comment>
<dbReference type="PANTHER" id="PTHR31699">
    <property type="entry name" value="NUDIX T16 FAMILY MEMBER"/>
    <property type="match status" value="1"/>
</dbReference>
<dbReference type="InterPro" id="IPR020084">
    <property type="entry name" value="NUDIX_hydrolase_CS"/>
</dbReference>
<dbReference type="InterPro" id="IPR054754">
    <property type="entry name" value="NudT16"/>
</dbReference>
<protein>
    <recommendedName>
        <fullName evidence="10">U8 snoRNA-decapping enzyme</fullName>
        <ecNumber evidence="9">3.6.1.64</ecNumber>
    </recommendedName>
    <alternativeName>
        <fullName evidence="13">IDP phosphatase</fullName>
    </alternativeName>
    <alternativeName>
        <fullName evidence="11">Inosine diphosphate phosphatase</fullName>
    </alternativeName>
    <alternativeName>
        <fullName evidence="12">Nucleoside diphosphate-linked moiety X motif 16</fullName>
    </alternativeName>
    <alternativeName>
        <fullName evidence="14">m7GpppN-mRNA hydrolase</fullName>
    </alternativeName>
</protein>
<dbReference type="GO" id="GO:0140933">
    <property type="term" value="F:5'-(N(7)-methylguanosine 5'-triphospho)-[mRNA] hydrolase activity"/>
    <property type="evidence" value="ECO:0007669"/>
    <property type="project" value="UniProtKB-EC"/>
</dbReference>
<dbReference type="Gene3D" id="3.90.79.10">
    <property type="entry name" value="Nucleoside Triphosphate Pyrophosphohydrolase"/>
    <property type="match status" value="1"/>
</dbReference>
<comment type="catalytic activity">
    <reaction evidence="16">
        <text>IDP + H2O = IMP + phosphate + H(+)</text>
        <dbReference type="Rhea" id="RHEA:35207"/>
        <dbReference type="ChEBI" id="CHEBI:15377"/>
        <dbReference type="ChEBI" id="CHEBI:15378"/>
        <dbReference type="ChEBI" id="CHEBI:43474"/>
        <dbReference type="ChEBI" id="CHEBI:58053"/>
        <dbReference type="ChEBI" id="CHEBI:58280"/>
        <dbReference type="EC" id="3.6.1.64"/>
    </reaction>
    <physiologicalReaction direction="left-to-right" evidence="16">
        <dbReference type="Rhea" id="RHEA:35208"/>
    </physiologicalReaction>
</comment>
<evidence type="ECO:0000313" key="20">
    <source>
        <dbReference type="Proteomes" id="UP001075354"/>
    </source>
</evidence>
<dbReference type="GO" id="GO:0016077">
    <property type="term" value="P:sno(s)RNA catabolic process"/>
    <property type="evidence" value="ECO:0007669"/>
    <property type="project" value="TreeGrafter"/>
</dbReference>
<dbReference type="GO" id="GO:0005730">
    <property type="term" value="C:nucleolus"/>
    <property type="evidence" value="ECO:0007669"/>
    <property type="project" value="UniProtKB-SubCell"/>
</dbReference>
<dbReference type="GO" id="GO:0030515">
    <property type="term" value="F:snoRNA binding"/>
    <property type="evidence" value="ECO:0007669"/>
    <property type="project" value="TreeGrafter"/>
</dbReference>
<gene>
    <name evidence="19" type="ORF">ONE63_008551</name>
</gene>
<accession>A0AAV7XMJ6</accession>
<comment type="similarity">
    <text evidence="8">Belongs to the Nudix hydrolase family. NUDT16 subfamily.</text>
</comment>
<dbReference type="Proteomes" id="UP001075354">
    <property type="component" value="Chromosome 6"/>
</dbReference>
<keyword evidence="4" id="KW-0378">Hydrolase</keyword>
<dbReference type="GO" id="GO:0009117">
    <property type="term" value="P:nucleotide metabolic process"/>
    <property type="evidence" value="ECO:0007669"/>
    <property type="project" value="UniProtKB-KW"/>
</dbReference>
<dbReference type="EMBL" id="JAPTSV010000006">
    <property type="protein sequence ID" value="KAJ1527007.1"/>
    <property type="molecule type" value="Genomic_DNA"/>
</dbReference>
<keyword evidence="20" id="KW-1185">Reference proteome</keyword>
<evidence type="ECO:0000256" key="4">
    <source>
        <dbReference type="ARBA" id="ARBA00022801"/>
    </source>
</evidence>
<dbReference type="GO" id="GO:1990174">
    <property type="term" value="F:phosphodiesterase decapping endonuclease activity"/>
    <property type="evidence" value="ECO:0007669"/>
    <property type="project" value="TreeGrafter"/>
</dbReference>
<dbReference type="EC" id="3.6.1.64" evidence="9"/>
<keyword evidence="7" id="KW-0539">Nucleus</keyword>
<dbReference type="AlphaFoldDB" id="A0AAV7XMJ6"/>
<comment type="subcellular location">
    <subcellularLocation>
        <location evidence="2">Nucleus</location>
        <location evidence="2">Nucleolus</location>
    </subcellularLocation>
    <subcellularLocation>
        <location evidence="3">Nucleus</location>
        <location evidence="3">Nucleoplasm</location>
    </subcellularLocation>
</comment>
<evidence type="ECO:0000256" key="14">
    <source>
        <dbReference type="ARBA" id="ARBA00043162"/>
    </source>
</evidence>
<dbReference type="PROSITE" id="PS00893">
    <property type="entry name" value="NUDIX_BOX"/>
    <property type="match status" value="1"/>
</dbReference>
<evidence type="ECO:0000256" key="12">
    <source>
        <dbReference type="ARBA" id="ARBA00041656"/>
    </source>
</evidence>
<keyword evidence="5" id="KW-0694">RNA-binding</keyword>
<evidence type="ECO:0000256" key="11">
    <source>
        <dbReference type="ARBA" id="ARBA00041450"/>
    </source>
</evidence>
<evidence type="ECO:0000256" key="1">
    <source>
        <dbReference type="ARBA" id="ARBA00001941"/>
    </source>
</evidence>
<dbReference type="InterPro" id="IPR000086">
    <property type="entry name" value="NUDIX_hydrolase_dom"/>
</dbReference>
<dbReference type="GO" id="GO:0005654">
    <property type="term" value="C:nucleoplasm"/>
    <property type="evidence" value="ECO:0007669"/>
    <property type="project" value="UniProtKB-SubCell"/>
</dbReference>
<organism evidence="19 20">
    <name type="scientific">Megalurothrips usitatus</name>
    <name type="common">bean blossom thrips</name>
    <dbReference type="NCBI Taxonomy" id="439358"/>
    <lineage>
        <taxon>Eukaryota</taxon>
        <taxon>Metazoa</taxon>
        <taxon>Ecdysozoa</taxon>
        <taxon>Arthropoda</taxon>
        <taxon>Hexapoda</taxon>
        <taxon>Insecta</taxon>
        <taxon>Pterygota</taxon>
        <taxon>Neoptera</taxon>
        <taxon>Paraneoptera</taxon>
        <taxon>Thysanoptera</taxon>
        <taxon>Terebrantia</taxon>
        <taxon>Thripoidea</taxon>
        <taxon>Thripidae</taxon>
        <taxon>Megalurothrips</taxon>
    </lineage>
</organism>
<dbReference type="PROSITE" id="PS51462">
    <property type="entry name" value="NUDIX"/>
    <property type="match status" value="1"/>
</dbReference>
<sequence length="199" mass="22457">MGPEYVEVKKEDFHKYADRGIQAGHCMLYARLPGHEFEGCDLRAAVLMQMRFDGHLGFPGGIIEPGEEVLLGLIREMVEEINFDSDKIMLSEHNHVVTHWNPKGKILLHFYALEVTEEQIRTIEHRALDSIDFGEEVMGMFRVPLYTMSDGCRGFPTFIKHSFVGSAYAQLRRGLLHAGIMSEDEIKAAEAVSCTGKSL</sequence>
<evidence type="ECO:0000256" key="8">
    <source>
        <dbReference type="ARBA" id="ARBA00038173"/>
    </source>
</evidence>
<evidence type="ECO:0000256" key="3">
    <source>
        <dbReference type="ARBA" id="ARBA00004642"/>
    </source>
</evidence>
<evidence type="ECO:0000256" key="2">
    <source>
        <dbReference type="ARBA" id="ARBA00004604"/>
    </source>
</evidence>
<dbReference type="GO" id="GO:0006402">
    <property type="term" value="P:mRNA catabolic process"/>
    <property type="evidence" value="ECO:0007669"/>
    <property type="project" value="TreeGrafter"/>
</dbReference>
<name>A0AAV7XMJ6_9NEOP</name>
<keyword evidence="6" id="KW-0546">Nucleotide metabolism</keyword>
<evidence type="ECO:0000256" key="10">
    <source>
        <dbReference type="ARBA" id="ARBA00039871"/>
    </source>
</evidence>
<comment type="cofactor">
    <cofactor evidence="1">
        <name>Co(2+)</name>
        <dbReference type="ChEBI" id="CHEBI:48828"/>
    </cofactor>
</comment>
<evidence type="ECO:0000256" key="17">
    <source>
        <dbReference type="ARBA" id="ARBA00048945"/>
    </source>
</evidence>
<dbReference type="Pfam" id="PF22327">
    <property type="entry name" value="Nudt16-like"/>
    <property type="match status" value="1"/>
</dbReference>
<dbReference type="InterPro" id="IPR015797">
    <property type="entry name" value="NUDIX_hydrolase-like_dom_sf"/>
</dbReference>
<evidence type="ECO:0000259" key="18">
    <source>
        <dbReference type="PROSITE" id="PS51462"/>
    </source>
</evidence>
<comment type="catalytic activity">
    <reaction evidence="17">
        <text>dIDP + H2O = dIMP + phosphate + H(+)</text>
        <dbReference type="Rhea" id="RHEA:35211"/>
        <dbReference type="ChEBI" id="CHEBI:15377"/>
        <dbReference type="ChEBI" id="CHEBI:15378"/>
        <dbReference type="ChEBI" id="CHEBI:43474"/>
        <dbReference type="ChEBI" id="CHEBI:61194"/>
        <dbReference type="ChEBI" id="CHEBI:62286"/>
        <dbReference type="EC" id="3.6.1.64"/>
    </reaction>
    <physiologicalReaction direction="left-to-right" evidence="17">
        <dbReference type="Rhea" id="RHEA:35212"/>
    </physiologicalReaction>
</comment>
<evidence type="ECO:0000256" key="6">
    <source>
        <dbReference type="ARBA" id="ARBA00023080"/>
    </source>
</evidence>
<dbReference type="SUPFAM" id="SSF55811">
    <property type="entry name" value="Nudix"/>
    <property type="match status" value="1"/>
</dbReference>
<evidence type="ECO:0000313" key="19">
    <source>
        <dbReference type="EMBL" id="KAJ1527007.1"/>
    </source>
</evidence>
<evidence type="ECO:0000256" key="15">
    <source>
        <dbReference type="ARBA" id="ARBA00047661"/>
    </source>
</evidence>
<dbReference type="GO" id="GO:1990003">
    <property type="term" value="F:IDP phosphatase activity"/>
    <property type="evidence" value="ECO:0007669"/>
    <property type="project" value="UniProtKB-EC"/>
</dbReference>
<evidence type="ECO:0000256" key="13">
    <source>
        <dbReference type="ARBA" id="ARBA00042015"/>
    </source>
</evidence>
<evidence type="ECO:0000256" key="5">
    <source>
        <dbReference type="ARBA" id="ARBA00022884"/>
    </source>
</evidence>
<dbReference type="PANTHER" id="PTHR31699:SF1">
    <property type="entry name" value="U8 SNORNA-DECAPPING ENZYME"/>
    <property type="match status" value="1"/>
</dbReference>
<evidence type="ECO:0000256" key="9">
    <source>
        <dbReference type="ARBA" id="ARBA00038899"/>
    </source>
</evidence>
<reference evidence="19" key="1">
    <citation type="submission" date="2022-12" db="EMBL/GenBank/DDBJ databases">
        <title>Chromosome-level genome assembly of the bean flower thrips Megalurothrips usitatus.</title>
        <authorList>
            <person name="Ma L."/>
            <person name="Liu Q."/>
            <person name="Li H."/>
            <person name="Cai W."/>
        </authorList>
    </citation>
    <scope>NUCLEOTIDE SEQUENCE</scope>
    <source>
        <strain evidence="19">Cailab_2022a</strain>
    </source>
</reference>
<comment type="catalytic activity">
    <reaction evidence="15">
        <text>a 5'-end (N(7)-methyl 5'-triphosphoguanosine)-ribonucleoside in mRNA + H2O = N(7)-methyl-GDP + a 5'-end phospho-ribonucleoside in mRNA + 2 H(+)</text>
        <dbReference type="Rhea" id="RHEA:67484"/>
        <dbReference type="Rhea" id="RHEA-COMP:15692"/>
        <dbReference type="Rhea" id="RHEA-COMP:17167"/>
        <dbReference type="ChEBI" id="CHEBI:15377"/>
        <dbReference type="ChEBI" id="CHEBI:15378"/>
        <dbReference type="ChEBI" id="CHEBI:63714"/>
        <dbReference type="ChEBI" id="CHEBI:138282"/>
        <dbReference type="ChEBI" id="CHEBI:156461"/>
        <dbReference type="EC" id="3.6.1.62"/>
    </reaction>
    <physiologicalReaction direction="left-to-right" evidence="15">
        <dbReference type="Rhea" id="RHEA:67485"/>
    </physiologicalReaction>
</comment>
<feature type="domain" description="Nudix hydrolase" evidence="18">
    <location>
        <begin position="19"/>
        <end position="165"/>
    </location>
</feature>